<dbReference type="Gene3D" id="3.40.225.10">
    <property type="entry name" value="Class II aldolase/adducin N-terminal domain"/>
    <property type="match status" value="1"/>
</dbReference>
<accession>A0A2W4VVC0</accession>
<comment type="caution">
    <text evidence="8">The sequence shown here is derived from an EMBL/GenBank/DDBJ whole genome shotgun (WGS) entry which is preliminary data.</text>
</comment>
<evidence type="ECO:0000256" key="2">
    <source>
        <dbReference type="ARBA" id="ARBA00022723"/>
    </source>
</evidence>
<name>A0A2W4VVC0_9CYAN</name>
<dbReference type="UniPathway" id="UPA00904">
    <property type="reaction ID" value="UER00875"/>
</dbReference>
<dbReference type="NCBIfam" id="NF006672">
    <property type="entry name" value="PRK09220.1"/>
    <property type="match status" value="1"/>
</dbReference>
<comment type="pathway">
    <text evidence="6">Amino-acid biosynthesis; L-methionine biosynthesis via salvage pathway; L-methionine from S-methyl-5-thio-alpha-D-ribose 1-phosphate: step 2/6.</text>
</comment>
<dbReference type="EMBL" id="QBMN01000155">
    <property type="protein sequence ID" value="PZO35910.1"/>
    <property type="molecule type" value="Genomic_DNA"/>
</dbReference>
<comment type="cofactor">
    <cofactor evidence="6">
        <name>Zn(2+)</name>
        <dbReference type="ChEBI" id="CHEBI:29105"/>
    </cofactor>
    <text evidence="6">Binds 1 zinc ion per subunit.</text>
</comment>
<gene>
    <name evidence="6" type="primary">mtnB</name>
    <name evidence="8" type="ORF">DCF17_18015</name>
</gene>
<evidence type="ECO:0000256" key="6">
    <source>
        <dbReference type="HAMAP-Rule" id="MF_01677"/>
    </source>
</evidence>
<dbReference type="GO" id="GO:0008270">
    <property type="term" value="F:zinc ion binding"/>
    <property type="evidence" value="ECO:0007669"/>
    <property type="project" value="UniProtKB-UniRule"/>
</dbReference>
<keyword evidence="2 6" id="KW-0479">Metal-binding</keyword>
<evidence type="ECO:0000256" key="1">
    <source>
        <dbReference type="ARBA" id="ARBA00022605"/>
    </source>
</evidence>
<reference evidence="9" key="1">
    <citation type="submission" date="2018-04" db="EMBL/GenBank/DDBJ databases">
        <authorList>
            <person name="Cornet L."/>
        </authorList>
    </citation>
    <scope>NUCLEOTIDE SEQUENCE [LARGE SCALE GENOMIC DNA]</scope>
</reference>
<keyword evidence="5 6" id="KW-0456">Lyase</keyword>
<sequence length="212" mass="22411">MDFQAIAQSLAEAGGFLASQGWAPATSGNYSARLADDTVAITRSGCDKGRLTPSDIMVVDGQGQPLCPGQRSSAETLLHTSLYQAYPAVGAVLHTHSIDCVTLSRWLLKRGQDRLVLTNYELLKALPGITTHDGEVAVPLVANSQDMVALSAAVLARLESVEAPVGYMIAGHGLYSWGATVAQARMATEALEVLVSCVLKDILLEQADQAFV</sequence>
<dbReference type="InterPro" id="IPR036409">
    <property type="entry name" value="Aldolase_II/adducin_N_sf"/>
</dbReference>
<evidence type="ECO:0000256" key="4">
    <source>
        <dbReference type="ARBA" id="ARBA00023167"/>
    </source>
</evidence>
<dbReference type="NCBIfam" id="TIGR03328">
    <property type="entry name" value="salvage_mtnB"/>
    <property type="match status" value="1"/>
</dbReference>
<feature type="binding site" evidence="6">
    <location>
        <position position="96"/>
    </location>
    <ligand>
        <name>Zn(2+)</name>
        <dbReference type="ChEBI" id="CHEBI:29105"/>
    </ligand>
</feature>
<protein>
    <recommendedName>
        <fullName evidence="6">Methylthioribulose-1-phosphate dehydratase</fullName>
        <shortName evidence="6">MTRu-1-P dehydratase</shortName>
        <ecNumber evidence="6">4.2.1.109</ecNumber>
    </recommendedName>
</protein>
<feature type="binding site" evidence="6">
    <location>
        <position position="94"/>
    </location>
    <ligand>
        <name>Zn(2+)</name>
        <dbReference type="ChEBI" id="CHEBI:29105"/>
    </ligand>
</feature>
<dbReference type="HAMAP" id="MF_01677">
    <property type="entry name" value="Salvage_MtnB"/>
    <property type="match status" value="1"/>
</dbReference>
<keyword evidence="3 6" id="KW-0862">Zinc</keyword>
<dbReference type="Proteomes" id="UP000249081">
    <property type="component" value="Unassembled WGS sequence"/>
</dbReference>
<keyword evidence="4 6" id="KW-0486">Methionine biosynthesis</keyword>
<comment type="function">
    <text evidence="6">Catalyzes the dehydration of methylthioribulose-1-phosphate (MTRu-1-P) into 2,3-diketo-5-methylthiopentyl-1-phosphate (DK-MTP-1-P).</text>
</comment>
<dbReference type="GO" id="GO:0005737">
    <property type="term" value="C:cytoplasm"/>
    <property type="evidence" value="ECO:0007669"/>
    <property type="project" value="UniProtKB-UniRule"/>
</dbReference>
<dbReference type="GO" id="GO:0046570">
    <property type="term" value="F:methylthioribulose 1-phosphate dehydratase activity"/>
    <property type="evidence" value="ECO:0007669"/>
    <property type="project" value="UniProtKB-UniRule"/>
</dbReference>
<dbReference type="SMART" id="SM01007">
    <property type="entry name" value="Aldolase_II"/>
    <property type="match status" value="1"/>
</dbReference>
<dbReference type="InterPro" id="IPR001303">
    <property type="entry name" value="Aldolase_II/adducin_N"/>
</dbReference>
<dbReference type="InterPro" id="IPR017714">
    <property type="entry name" value="MethylthioRu-1-P_deHdtase_MtnB"/>
</dbReference>
<evidence type="ECO:0000313" key="9">
    <source>
        <dbReference type="Proteomes" id="UP000249081"/>
    </source>
</evidence>
<dbReference type="AlphaFoldDB" id="A0A2W4VVC0"/>
<feature type="domain" description="Class II aldolase/adducin N-terminal" evidence="7">
    <location>
        <begin position="8"/>
        <end position="199"/>
    </location>
</feature>
<comment type="catalytic activity">
    <reaction evidence="6">
        <text>5-(methylsulfanyl)-D-ribulose 1-phosphate = 5-methylsulfanyl-2,3-dioxopentyl phosphate + H2O</text>
        <dbReference type="Rhea" id="RHEA:15549"/>
        <dbReference type="ChEBI" id="CHEBI:15377"/>
        <dbReference type="ChEBI" id="CHEBI:58548"/>
        <dbReference type="ChEBI" id="CHEBI:58828"/>
        <dbReference type="EC" id="4.2.1.109"/>
    </reaction>
</comment>
<dbReference type="GO" id="GO:0019509">
    <property type="term" value="P:L-methionine salvage from methylthioadenosine"/>
    <property type="evidence" value="ECO:0007669"/>
    <property type="project" value="UniProtKB-UniRule"/>
</dbReference>
<dbReference type="PANTHER" id="PTHR10640:SF7">
    <property type="entry name" value="METHYLTHIORIBULOSE-1-PHOSPHATE DEHYDRATASE"/>
    <property type="match status" value="1"/>
</dbReference>
<evidence type="ECO:0000259" key="7">
    <source>
        <dbReference type="SMART" id="SM01007"/>
    </source>
</evidence>
<organism evidence="8 9">
    <name type="scientific">Shackletoniella antarctica</name>
    <dbReference type="NCBI Taxonomy" id="268115"/>
    <lineage>
        <taxon>Bacteria</taxon>
        <taxon>Bacillati</taxon>
        <taxon>Cyanobacteriota</taxon>
        <taxon>Cyanophyceae</taxon>
        <taxon>Oculatellales</taxon>
        <taxon>Oculatellaceae</taxon>
        <taxon>Shackletoniella</taxon>
    </lineage>
</organism>
<dbReference type="EC" id="4.2.1.109" evidence="6"/>
<dbReference type="Pfam" id="PF00596">
    <property type="entry name" value="Aldolase_II"/>
    <property type="match status" value="1"/>
</dbReference>
<keyword evidence="1 6" id="KW-0028">Amino-acid biosynthesis</keyword>
<evidence type="ECO:0000256" key="3">
    <source>
        <dbReference type="ARBA" id="ARBA00022833"/>
    </source>
</evidence>
<evidence type="ECO:0000313" key="8">
    <source>
        <dbReference type="EMBL" id="PZO35910.1"/>
    </source>
</evidence>
<evidence type="ECO:0000256" key="5">
    <source>
        <dbReference type="ARBA" id="ARBA00023239"/>
    </source>
</evidence>
<proteinExistence type="inferred from homology"/>
<dbReference type="PANTHER" id="PTHR10640">
    <property type="entry name" value="METHYLTHIORIBULOSE-1-PHOSPHATE DEHYDRATASE"/>
    <property type="match status" value="1"/>
</dbReference>
<comment type="similarity">
    <text evidence="6">Belongs to the aldolase class II family. MtnB subfamily.</text>
</comment>
<dbReference type="SUPFAM" id="SSF53639">
    <property type="entry name" value="AraD/HMP-PK domain-like"/>
    <property type="match status" value="1"/>
</dbReference>
<reference evidence="8 9" key="2">
    <citation type="submission" date="2018-06" db="EMBL/GenBank/DDBJ databases">
        <title>Metagenomic assembly of (sub)arctic Cyanobacteria and their associated microbiome from non-axenic cultures.</title>
        <authorList>
            <person name="Baurain D."/>
        </authorList>
    </citation>
    <scope>NUCLEOTIDE SEQUENCE [LARGE SCALE GENOMIC DNA]</scope>
    <source>
        <strain evidence="8">ULC041bin1</strain>
    </source>
</reference>